<dbReference type="EMBL" id="BSPX01000030">
    <property type="protein sequence ID" value="GLT22740.1"/>
    <property type="molecule type" value="Genomic_DNA"/>
</dbReference>
<gene>
    <name evidence="1" type="primary">E</name>
    <name evidence="1" type="ORF">GCM10007933_22000</name>
</gene>
<comment type="caution">
    <text evidence="1">The sequence shown here is derived from an EMBL/GenBank/DDBJ whole genome shotgun (WGS) entry which is preliminary data.</text>
</comment>
<dbReference type="Pfam" id="PF10109">
    <property type="entry name" value="Phage_TAC_7"/>
    <property type="match status" value="1"/>
</dbReference>
<dbReference type="Proteomes" id="UP001157167">
    <property type="component" value="Unassembled WGS sequence"/>
</dbReference>
<name>A0ABQ6FDA4_9RHOO</name>
<dbReference type="RefSeq" id="WP_284188024.1">
    <property type="nucleotide sequence ID" value="NZ_BSPX01000030.1"/>
</dbReference>
<proteinExistence type="predicted"/>
<protein>
    <submittedName>
        <fullName evidence="1">Tail protein</fullName>
    </submittedName>
</protein>
<evidence type="ECO:0000313" key="2">
    <source>
        <dbReference type="Proteomes" id="UP001157167"/>
    </source>
</evidence>
<dbReference type="InterPro" id="IPR019289">
    <property type="entry name" value="Phage_tail_E/E"/>
</dbReference>
<accession>A0ABQ6FDA4</accession>
<sequence>MTSTTKADQASELHTVHLDQPVKRGETEIKAVTLRKPRAGELRGVSISDLFNMETSALLKVIPRITTPSLLDHEAEQLEVSDLAKIGIRVAAFLLPQADQAHAEALGLN</sequence>
<reference evidence="2" key="1">
    <citation type="journal article" date="2019" name="Int. J. Syst. Evol. Microbiol.">
        <title>The Global Catalogue of Microorganisms (GCM) 10K type strain sequencing project: providing services to taxonomists for standard genome sequencing and annotation.</title>
        <authorList>
            <consortium name="The Broad Institute Genomics Platform"/>
            <consortium name="The Broad Institute Genome Sequencing Center for Infectious Disease"/>
            <person name="Wu L."/>
            <person name="Ma J."/>
        </authorList>
    </citation>
    <scope>NUCLEOTIDE SEQUENCE [LARGE SCALE GENOMIC DNA]</scope>
    <source>
        <strain evidence="2">NBRC 102407</strain>
    </source>
</reference>
<keyword evidence="2" id="KW-1185">Reference proteome</keyword>
<organism evidence="1 2">
    <name type="scientific">Zoogloea oryzae</name>
    <dbReference type="NCBI Taxonomy" id="310767"/>
    <lineage>
        <taxon>Bacteria</taxon>
        <taxon>Pseudomonadati</taxon>
        <taxon>Pseudomonadota</taxon>
        <taxon>Betaproteobacteria</taxon>
        <taxon>Rhodocyclales</taxon>
        <taxon>Zoogloeaceae</taxon>
        <taxon>Zoogloea</taxon>
    </lineage>
</organism>
<evidence type="ECO:0000313" key="1">
    <source>
        <dbReference type="EMBL" id="GLT22740.1"/>
    </source>
</evidence>